<reference evidence="1" key="1">
    <citation type="submission" date="2019-04" db="EMBL/GenBank/DDBJ databases">
        <title>Genome assembly of Zosterops borbonicus 15179.</title>
        <authorList>
            <person name="Leroy T."/>
            <person name="Anselmetti Y."/>
            <person name="Tilak M.-K."/>
            <person name="Nabholz B."/>
        </authorList>
    </citation>
    <scope>NUCLEOTIDE SEQUENCE</scope>
    <source>
        <strain evidence="1">HGM_15179</strain>
        <tissue evidence="1">Muscle</tissue>
    </source>
</reference>
<evidence type="ECO:0000313" key="1">
    <source>
        <dbReference type="EMBL" id="TRZ21903.1"/>
    </source>
</evidence>
<name>A0A8K1LQB5_9PASS</name>
<accession>A0A8K1LQB5</accession>
<dbReference type="EMBL" id="SWJQ01000108">
    <property type="protein sequence ID" value="TRZ21903.1"/>
    <property type="molecule type" value="Genomic_DNA"/>
</dbReference>
<proteinExistence type="predicted"/>
<comment type="caution">
    <text evidence="1">The sequence shown here is derived from an EMBL/GenBank/DDBJ whole genome shotgun (WGS) entry which is preliminary data.</text>
</comment>
<keyword evidence="2" id="KW-1185">Reference proteome</keyword>
<feature type="non-terminal residue" evidence="1">
    <location>
        <position position="1"/>
    </location>
</feature>
<sequence>MPGWRKSLALCLQRMQEDGGLELDDLYRSFQPKPFYNNNARNVCTVRILIWQTNLQTPFRDGLEASLITVGRKGQL</sequence>
<dbReference type="Proteomes" id="UP000796761">
    <property type="component" value="Unassembled WGS sequence"/>
</dbReference>
<evidence type="ECO:0000313" key="2">
    <source>
        <dbReference type="Proteomes" id="UP000796761"/>
    </source>
</evidence>
<organism evidence="1 2">
    <name type="scientific">Zosterops borbonicus</name>
    <dbReference type="NCBI Taxonomy" id="364589"/>
    <lineage>
        <taxon>Eukaryota</taxon>
        <taxon>Metazoa</taxon>
        <taxon>Chordata</taxon>
        <taxon>Craniata</taxon>
        <taxon>Vertebrata</taxon>
        <taxon>Euteleostomi</taxon>
        <taxon>Archelosauria</taxon>
        <taxon>Archosauria</taxon>
        <taxon>Dinosauria</taxon>
        <taxon>Saurischia</taxon>
        <taxon>Theropoda</taxon>
        <taxon>Coelurosauria</taxon>
        <taxon>Aves</taxon>
        <taxon>Neognathae</taxon>
        <taxon>Neoaves</taxon>
        <taxon>Telluraves</taxon>
        <taxon>Australaves</taxon>
        <taxon>Passeriformes</taxon>
        <taxon>Sylvioidea</taxon>
        <taxon>Zosteropidae</taxon>
        <taxon>Zosterops</taxon>
    </lineage>
</organism>
<dbReference type="AlphaFoldDB" id="A0A8K1LQB5"/>
<protein>
    <submittedName>
        <fullName evidence="1">Uncharacterized protein</fullName>
    </submittedName>
</protein>
<gene>
    <name evidence="1" type="ORF">HGM15179_005192</name>
</gene>